<reference evidence="1 2" key="1">
    <citation type="journal article" date="2003" name="PLoS Biol.">
        <title>The genome sequence of Caenorhabditis briggsae: a platform for comparative genomics.</title>
        <authorList>
            <person name="Stein L.D."/>
            <person name="Bao Z."/>
            <person name="Blasiar D."/>
            <person name="Blumenthal T."/>
            <person name="Brent M.R."/>
            <person name="Chen N."/>
            <person name="Chinwalla A."/>
            <person name="Clarke L."/>
            <person name="Clee C."/>
            <person name="Coghlan A."/>
            <person name="Coulson A."/>
            <person name="D'Eustachio P."/>
            <person name="Fitch D.H."/>
            <person name="Fulton L.A."/>
            <person name="Fulton R.E."/>
            <person name="Griffiths-Jones S."/>
            <person name="Harris T.W."/>
            <person name="Hillier L.W."/>
            <person name="Kamath R."/>
            <person name="Kuwabara P.E."/>
            <person name="Mardis E.R."/>
            <person name="Marra M.A."/>
            <person name="Miner T.L."/>
            <person name="Minx P."/>
            <person name="Mullikin J.C."/>
            <person name="Plumb R.W."/>
            <person name="Rogers J."/>
            <person name="Schein J.E."/>
            <person name="Sohrmann M."/>
            <person name="Spieth J."/>
            <person name="Stajich J.E."/>
            <person name="Wei C."/>
            <person name="Willey D."/>
            <person name="Wilson R.K."/>
            <person name="Durbin R."/>
            <person name="Waterston R.H."/>
        </authorList>
    </citation>
    <scope>NUCLEOTIDE SEQUENCE [LARGE SCALE GENOMIC DNA]</scope>
    <source>
        <strain evidence="1 2">AF16</strain>
    </source>
</reference>
<sequence length="23" mass="2895">MVSKHEKFRKPFLKKFDKNIFLL</sequence>
<organism evidence="1 2">
    <name type="scientific">Caenorhabditis briggsae</name>
    <dbReference type="NCBI Taxonomy" id="6238"/>
    <lineage>
        <taxon>Eukaryota</taxon>
        <taxon>Metazoa</taxon>
        <taxon>Ecdysozoa</taxon>
        <taxon>Nematoda</taxon>
        <taxon>Chromadorea</taxon>
        <taxon>Rhabditida</taxon>
        <taxon>Rhabditina</taxon>
        <taxon>Rhabditomorpha</taxon>
        <taxon>Rhabditoidea</taxon>
        <taxon>Rhabditidae</taxon>
        <taxon>Peloderinae</taxon>
        <taxon>Caenorhabditis</taxon>
    </lineage>
</organism>
<dbReference type="InParanoid" id="B6IHI4"/>
<evidence type="ECO:0000313" key="1">
    <source>
        <dbReference type="EMBL" id="CAR99364.1"/>
    </source>
</evidence>
<dbReference type="CTD" id="68918568"/>
<reference evidence="1 2" key="2">
    <citation type="journal article" date="2011" name="PLoS Genet.">
        <title>Caenorhabditis briggsae recombinant inbred line genotypes reveal inter-strain incompatibility and the evolution of recombination.</title>
        <authorList>
            <person name="Ross J.A."/>
            <person name="Koboldt D.C."/>
            <person name="Staisch J.E."/>
            <person name="Chamberlin H.M."/>
            <person name="Gupta B.P."/>
            <person name="Miller R.D."/>
            <person name="Baird S.E."/>
            <person name="Haag E.S."/>
        </authorList>
    </citation>
    <scope>NUCLEOTIDE SEQUENCE [LARGE SCALE GENOMIC DNA]</scope>
    <source>
        <strain evidence="1 2">AF16</strain>
    </source>
</reference>
<dbReference type="GeneID" id="68918568"/>
<dbReference type="HOGENOM" id="CLU_3423389_0_0_1"/>
<proteinExistence type="predicted"/>
<gene>
    <name evidence="1" type="ORF">CBG27109</name>
    <name evidence="1" type="ORF">CBG_27109</name>
</gene>
<dbReference type="AlphaFoldDB" id="B6IHI4"/>
<evidence type="ECO:0000313" key="2">
    <source>
        <dbReference type="Proteomes" id="UP000008549"/>
    </source>
</evidence>
<dbReference type="EMBL" id="HE600954">
    <property type="protein sequence ID" value="CAR99364.1"/>
    <property type="molecule type" value="Genomic_DNA"/>
</dbReference>
<accession>B6IHI4</accession>
<dbReference type="RefSeq" id="XP_045098927.1">
    <property type="nucleotide sequence ID" value="XM_045237706.1"/>
</dbReference>
<dbReference type="Proteomes" id="UP000008549">
    <property type="component" value="Unassembled WGS sequence"/>
</dbReference>
<protein>
    <submittedName>
        <fullName evidence="1">Protein CBG27109</fullName>
    </submittedName>
</protein>
<dbReference type="KEGG" id="cbr:CBG_27109"/>
<keyword evidence="2" id="KW-1185">Reference proteome</keyword>
<name>B6IHI4_CAEBR</name>